<dbReference type="NCBIfam" id="NF006617">
    <property type="entry name" value="PRK09184.1"/>
    <property type="match status" value="1"/>
</dbReference>
<organism evidence="2 3">
    <name type="scientific">Vogesella oryzagri</name>
    <dbReference type="NCBI Taxonomy" id="3160864"/>
    <lineage>
        <taxon>Bacteria</taxon>
        <taxon>Pseudomonadati</taxon>
        <taxon>Pseudomonadota</taxon>
        <taxon>Betaproteobacteria</taxon>
        <taxon>Neisseriales</taxon>
        <taxon>Chromobacteriaceae</taxon>
        <taxon>Vogesella</taxon>
    </lineage>
</organism>
<evidence type="ECO:0000313" key="2">
    <source>
        <dbReference type="EMBL" id="MEQ6292143.1"/>
    </source>
</evidence>
<dbReference type="InterPro" id="IPR036736">
    <property type="entry name" value="ACP-like_sf"/>
</dbReference>
<evidence type="ECO:0000259" key="1">
    <source>
        <dbReference type="PROSITE" id="PS50075"/>
    </source>
</evidence>
<dbReference type="RefSeq" id="WP_349590000.1">
    <property type="nucleotide sequence ID" value="NZ_JBEFLD010000009.1"/>
</dbReference>
<keyword evidence="3" id="KW-1185">Reference proteome</keyword>
<feature type="domain" description="Carrier" evidence="1">
    <location>
        <begin position="6"/>
        <end position="90"/>
    </location>
</feature>
<dbReference type="Pfam" id="PF00550">
    <property type="entry name" value="PP-binding"/>
    <property type="match status" value="1"/>
</dbReference>
<accession>A0ABV1M7H7</accession>
<comment type="caution">
    <text evidence="2">The sequence shown here is derived from an EMBL/GenBank/DDBJ whole genome shotgun (WGS) entry which is preliminary data.</text>
</comment>
<dbReference type="SUPFAM" id="SSF47336">
    <property type="entry name" value="ACP-like"/>
    <property type="match status" value="1"/>
</dbReference>
<dbReference type="EMBL" id="JBEFLD010000009">
    <property type="protein sequence ID" value="MEQ6292143.1"/>
    <property type="molecule type" value="Genomic_DNA"/>
</dbReference>
<reference evidence="2" key="1">
    <citation type="submission" date="2024-06" db="EMBL/GenBank/DDBJ databases">
        <title>Genome sequence of Vogesella sp. MAHUQ-64.</title>
        <authorList>
            <person name="Huq M.A."/>
        </authorList>
    </citation>
    <scope>NUCLEOTIDE SEQUENCE</scope>
    <source>
        <strain evidence="2">MAHUQ-64</strain>
    </source>
</reference>
<protein>
    <submittedName>
        <fullName evidence="2">Phosphopantetheine-binding protein</fullName>
    </submittedName>
</protein>
<dbReference type="InterPro" id="IPR009081">
    <property type="entry name" value="PP-bd_ACP"/>
</dbReference>
<evidence type="ECO:0000313" key="3">
    <source>
        <dbReference type="Proteomes" id="UP001433638"/>
    </source>
</evidence>
<gene>
    <name evidence="2" type="ORF">ABNW52_16125</name>
</gene>
<dbReference type="Proteomes" id="UP001433638">
    <property type="component" value="Unassembled WGS sequence"/>
</dbReference>
<dbReference type="PROSITE" id="PS50075">
    <property type="entry name" value="CARRIER"/>
    <property type="match status" value="1"/>
</dbReference>
<name>A0ABV1M7H7_9NEIS</name>
<sequence length="92" mass="10148">MEQHIEPDLALEREIAAHIVTALNLDIAPDDIVPESPLYGDELGIDSIDILEIALVMSKQYGVQMKADSADNSTIFASLRALAAYIREHRSK</sequence>
<dbReference type="Gene3D" id="1.10.1200.10">
    <property type="entry name" value="ACP-like"/>
    <property type="match status" value="1"/>
</dbReference>
<proteinExistence type="predicted"/>